<dbReference type="OrthoDB" id="1184030at2"/>
<reference evidence="2 3" key="1">
    <citation type="submission" date="2019-04" db="EMBL/GenBank/DDBJ databases">
        <authorList>
            <person name="Embree M."/>
            <person name="Gaffney J.R."/>
        </authorList>
    </citation>
    <scope>NUCLEOTIDE SEQUENCE [LARGE SCALE GENOMIC DNA]</scope>
    <source>
        <strain evidence="2 3">JE7A12</strain>
    </source>
</reference>
<dbReference type="AlphaFoldDB" id="A0A4P8XWL1"/>
<dbReference type="Proteomes" id="UP000301475">
    <property type="component" value="Chromosome"/>
</dbReference>
<feature type="repeat" description="TPR" evidence="1">
    <location>
        <begin position="199"/>
        <end position="232"/>
    </location>
</feature>
<dbReference type="EMBL" id="CP039381">
    <property type="protein sequence ID" value="QCT07407.1"/>
    <property type="molecule type" value="Genomic_DNA"/>
</dbReference>
<keyword evidence="3" id="KW-1185">Reference proteome</keyword>
<dbReference type="SMART" id="SM00028">
    <property type="entry name" value="TPR"/>
    <property type="match status" value="2"/>
</dbReference>
<sequence length="395" mass="46056">MKFSDEELFSLLPRLKEFLNNQKYPQLLVNKLVEYRESILKITANSIIIQKGIYELTILLIEVCISNKLADEAQKNLNTIFDADNNYHLALQGLIYSLSESFETEVKLQSLIENAPTNSRLKLILELALMNYCMKMHSSNISGKLGIEILNNPFYMKFKEYAYVLRNYAELCDDNETAIEYYMKALKIFKTQKMNLNVSSVYMSLAMIYAYKGNLLEAKKSLKSALSLDQSSTTICYYLNNIAVIDILGNKYDQKTEKALLDSSLLSVTVYETVLIYCNLLIYYCLTDKYDTASFYVKKIEDLYSNFQYEEFLHIVYQDLFFYYSRIKNIEMTNFYYKKIIAIINNPNTKEFTRSLAEGINGLCDSNSFYSKFPFRVDFLGYWEFTIDSELGHCL</sequence>
<dbReference type="InterPro" id="IPR019734">
    <property type="entry name" value="TPR_rpt"/>
</dbReference>
<protein>
    <submittedName>
        <fullName evidence="2">Uncharacterized protein</fullName>
    </submittedName>
</protein>
<dbReference type="SUPFAM" id="SSF48452">
    <property type="entry name" value="TPR-like"/>
    <property type="match status" value="1"/>
</dbReference>
<organism evidence="2 3">
    <name type="scientific">Ruminococcus bovis</name>
    <dbReference type="NCBI Taxonomy" id="2564099"/>
    <lineage>
        <taxon>Bacteria</taxon>
        <taxon>Bacillati</taxon>
        <taxon>Bacillota</taxon>
        <taxon>Clostridia</taxon>
        <taxon>Eubacteriales</taxon>
        <taxon>Oscillospiraceae</taxon>
        <taxon>Ruminococcus</taxon>
    </lineage>
</organism>
<proteinExistence type="predicted"/>
<dbReference type="KEGG" id="ruj:E5Z56_08610"/>
<name>A0A4P8XWL1_9FIRM</name>
<gene>
    <name evidence="2" type="ORF">E5Z56_08610</name>
</gene>
<dbReference type="Gene3D" id="1.25.40.10">
    <property type="entry name" value="Tetratricopeptide repeat domain"/>
    <property type="match status" value="1"/>
</dbReference>
<dbReference type="InterPro" id="IPR011990">
    <property type="entry name" value="TPR-like_helical_dom_sf"/>
</dbReference>
<evidence type="ECO:0000313" key="3">
    <source>
        <dbReference type="Proteomes" id="UP000301475"/>
    </source>
</evidence>
<dbReference type="RefSeq" id="WP_138157425.1">
    <property type="nucleotide sequence ID" value="NZ_CP039381.1"/>
</dbReference>
<evidence type="ECO:0000313" key="2">
    <source>
        <dbReference type="EMBL" id="QCT07407.1"/>
    </source>
</evidence>
<accession>A0A4P8XWL1</accession>
<keyword evidence="1" id="KW-0802">TPR repeat</keyword>
<evidence type="ECO:0000256" key="1">
    <source>
        <dbReference type="PROSITE-ProRule" id="PRU00339"/>
    </source>
</evidence>
<dbReference type="PROSITE" id="PS50005">
    <property type="entry name" value="TPR"/>
    <property type="match status" value="1"/>
</dbReference>